<reference evidence="2" key="1">
    <citation type="journal article" date="2014" name="Front. Microbiol.">
        <title>High frequency of phylogenetically diverse reductive dehalogenase-homologous genes in deep subseafloor sedimentary metagenomes.</title>
        <authorList>
            <person name="Kawai M."/>
            <person name="Futagami T."/>
            <person name="Toyoda A."/>
            <person name="Takaki Y."/>
            <person name="Nishi S."/>
            <person name="Hori S."/>
            <person name="Arai W."/>
            <person name="Tsubouchi T."/>
            <person name="Morono Y."/>
            <person name="Uchiyama I."/>
            <person name="Ito T."/>
            <person name="Fujiyama A."/>
            <person name="Inagaki F."/>
            <person name="Takami H."/>
        </authorList>
    </citation>
    <scope>NUCLEOTIDE SEQUENCE</scope>
    <source>
        <strain evidence="2">Expedition CK06-06</strain>
    </source>
</reference>
<dbReference type="AlphaFoldDB" id="X1AB28"/>
<protein>
    <submittedName>
        <fullName evidence="2">Uncharacterized protein</fullName>
    </submittedName>
</protein>
<organism evidence="2">
    <name type="scientific">marine sediment metagenome</name>
    <dbReference type="NCBI Taxonomy" id="412755"/>
    <lineage>
        <taxon>unclassified sequences</taxon>
        <taxon>metagenomes</taxon>
        <taxon>ecological metagenomes</taxon>
    </lineage>
</organism>
<accession>X1AB28</accession>
<sequence>MGAKARSSGEGNPGFRVVPRMSRSQSDAGRTRGFTVEAKAPIGRRDRRMRVVTNLEGATYSEGHMYPCGDRESEKPPTGVWERARNSAPDRIYSVEAPKRDVLGATVLAWSRDSRI</sequence>
<feature type="region of interest" description="Disordered" evidence="1">
    <location>
        <begin position="63"/>
        <end position="82"/>
    </location>
</feature>
<proteinExistence type="predicted"/>
<evidence type="ECO:0000313" key="2">
    <source>
        <dbReference type="EMBL" id="GAG79660.1"/>
    </source>
</evidence>
<gene>
    <name evidence="2" type="ORF">S01H4_31346</name>
</gene>
<comment type="caution">
    <text evidence="2">The sequence shown here is derived from an EMBL/GenBank/DDBJ whole genome shotgun (WGS) entry which is preliminary data.</text>
</comment>
<feature type="region of interest" description="Disordered" evidence="1">
    <location>
        <begin position="1"/>
        <end position="41"/>
    </location>
</feature>
<evidence type="ECO:0000256" key="1">
    <source>
        <dbReference type="SAM" id="MobiDB-lite"/>
    </source>
</evidence>
<name>X1AB28_9ZZZZ</name>
<dbReference type="EMBL" id="BART01016276">
    <property type="protein sequence ID" value="GAG79660.1"/>
    <property type="molecule type" value="Genomic_DNA"/>
</dbReference>